<reference evidence="1 2" key="1">
    <citation type="submission" date="2015-04" db="EMBL/GenBank/DDBJ databases">
        <authorList>
            <person name="Syromyatnikov M.Y."/>
            <person name="Popov V.N."/>
        </authorList>
    </citation>
    <scope>NUCLEOTIDE SEQUENCE [LARGE SCALE GENOMIC DNA]</scope>
</reference>
<keyword evidence="2" id="KW-1185">Reference proteome</keyword>
<dbReference type="EMBL" id="CVRI01000047">
    <property type="protein sequence ID" value="CRK97693.1"/>
    <property type="molecule type" value="Genomic_DNA"/>
</dbReference>
<protein>
    <submittedName>
        <fullName evidence="1">CLUMA_CG011073, isoform A</fullName>
    </submittedName>
</protein>
<accession>A0A1J1IBN9</accession>
<gene>
    <name evidence="1" type="ORF">CLUMA_CG011073</name>
</gene>
<proteinExistence type="predicted"/>
<organism evidence="1 2">
    <name type="scientific">Clunio marinus</name>
    <dbReference type="NCBI Taxonomy" id="568069"/>
    <lineage>
        <taxon>Eukaryota</taxon>
        <taxon>Metazoa</taxon>
        <taxon>Ecdysozoa</taxon>
        <taxon>Arthropoda</taxon>
        <taxon>Hexapoda</taxon>
        <taxon>Insecta</taxon>
        <taxon>Pterygota</taxon>
        <taxon>Neoptera</taxon>
        <taxon>Endopterygota</taxon>
        <taxon>Diptera</taxon>
        <taxon>Nematocera</taxon>
        <taxon>Chironomoidea</taxon>
        <taxon>Chironomidae</taxon>
        <taxon>Clunio</taxon>
    </lineage>
</organism>
<evidence type="ECO:0000313" key="2">
    <source>
        <dbReference type="Proteomes" id="UP000183832"/>
    </source>
</evidence>
<evidence type="ECO:0000313" key="1">
    <source>
        <dbReference type="EMBL" id="CRK97693.1"/>
    </source>
</evidence>
<dbReference type="AlphaFoldDB" id="A0A1J1IBN9"/>
<sequence length="73" mass="8037">MKLTLTCKYSHVLLALKQTVNTTRNGRKVSDSGGNGKGRQLLGLFCDSAGRTNRFLAIIGKNEAYPYRSVPIH</sequence>
<name>A0A1J1IBN9_9DIPT</name>
<dbReference type="Proteomes" id="UP000183832">
    <property type="component" value="Unassembled WGS sequence"/>
</dbReference>